<evidence type="ECO:0000313" key="2">
    <source>
        <dbReference type="Proteomes" id="UP001590950"/>
    </source>
</evidence>
<protein>
    <submittedName>
        <fullName evidence="1">Uncharacterized protein</fullName>
    </submittedName>
</protein>
<accession>A0ABR4A9U8</accession>
<comment type="caution">
    <text evidence="1">The sequence shown here is derived from an EMBL/GenBank/DDBJ whole genome shotgun (WGS) entry which is preliminary data.</text>
</comment>
<gene>
    <name evidence="1" type="ORF">N7G274_005638</name>
</gene>
<dbReference type="Gene3D" id="3.50.50.60">
    <property type="entry name" value="FAD/NAD(P)-binding domain"/>
    <property type="match status" value="1"/>
</dbReference>
<sequence length="131" mass="14441">MQSRNALARRATTIGCTTKPTLPEKLASTTPTCVAKAGFKVTVFEKNDSTGGKCSLIHHDGYTILPLSVLVAAALKRYSMDHESWKARRSMQAEEQVRFGRASTYWHYVGNDTSEWEGLVLGEVCNEDTAS</sequence>
<evidence type="ECO:0000313" key="1">
    <source>
        <dbReference type="EMBL" id="KAL2041853.1"/>
    </source>
</evidence>
<dbReference type="SUPFAM" id="SSF51905">
    <property type="entry name" value="FAD/NAD(P)-binding domain"/>
    <property type="match status" value="1"/>
</dbReference>
<dbReference type="Pfam" id="PF13450">
    <property type="entry name" value="NAD_binding_8"/>
    <property type="match status" value="1"/>
</dbReference>
<reference evidence="1 2" key="1">
    <citation type="submission" date="2024-09" db="EMBL/GenBank/DDBJ databases">
        <title>Rethinking Asexuality: The Enigmatic Case of Functional Sexual Genes in Lepraria (Stereocaulaceae).</title>
        <authorList>
            <person name="Doellman M."/>
            <person name="Sun Y."/>
            <person name="Barcenas-Pena A."/>
            <person name="Lumbsch H.T."/>
            <person name="Grewe F."/>
        </authorList>
    </citation>
    <scope>NUCLEOTIDE SEQUENCE [LARGE SCALE GENOMIC DNA]</scope>
    <source>
        <strain evidence="1 2">Mercado 3170</strain>
    </source>
</reference>
<dbReference type="Proteomes" id="UP001590950">
    <property type="component" value="Unassembled WGS sequence"/>
</dbReference>
<proteinExistence type="predicted"/>
<name>A0ABR4A9U8_9LECA</name>
<dbReference type="EMBL" id="JBEFKJ010000016">
    <property type="protein sequence ID" value="KAL2041853.1"/>
    <property type="molecule type" value="Genomic_DNA"/>
</dbReference>
<keyword evidence="2" id="KW-1185">Reference proteome</keyword>
<organism evidence="1 2">
    <name type="scientific">Stereocaulon virgatum</name>
    <dbReference type="NCBI Taxonomy" id="373712"/>
    <lineage>
        <taxon>Eukaryota</taxon>
        <taxon>Fungi</taxon>
        <taxon>Dikarya</taxon>
        <taxon>Ascomycota</taxon>
        <taxon>Pezizomycotina</taxon>
        <taxon>Lecanoromycetes</taxon>
        <taxon>OSLEUM clade</taxon>
        <taxon>Lecanoromycetidae</taxon>
        <taxon>Lecanorales</taxon>
        <taxon>Lecanorineae</taxon>
        <taxon>Stereocaulaceae</taxon>
        <taxon>Stereocaulon</taxon>
    </lineage>
</organism>
<dbReference type="InterPro" id="IPR036188">
    <property type="entry name" value="FAD/NAD-bd_sf"/>
</dbReference>